<feature type="domain" description="Metallo-beta-lactamase" evidence="1">
    <location>
        <begin position="26"/>
        <end position="186"/>
    </location>
</feature>
<proteinExistence type="predicted"/>
<evidence type="ECO:0000313" key="2">
    <source>
        <dbReference type="EMBL" id="MBB3668188.1"/>
    </source>
</evidence>
<dbReference type="RefSeq" id="WP_183358600.1">
    <property type="nucleotide sequence ID" value="NZ_BAABKR010000016.1"/>
</dbReference>
<dbReference type="SMART" id="SM00849">
    <property type="entry name" value="Lactamase_B"/>
    <property type="match status" value="1"/>
</dbReference>
<dbReference type="Gene3D" id="3.60.15.10">
    <property type="entry name" value="Ribonuclease Z/Hydroxyacylglutathione hydrolase-like"/>
    <property type="match status" value="1"/>
</dbReference>
<dbReference type="EMBL" id="JACIBT010000009">
    <property type="protein sequence ID" value="MBB3668188.1"/>
    <property type="molecule type" value="Genomic_DNA"/>
</dbReference>
<evidence type="ECO:0000313" key="3">
    <source>
        <dbReference type="Proteomes" id="UP000547528"/>
    </source>
</evidence>
<protein>
    <submittedName>
        <fullName evidence="2">Glyoxylase-like metal-dependent hydrolase (Beta-lactamase superfamily II)</fullName>
    </submittedName>
</protein>
<accession>A0A7W5TV32</accession>
<comment type="caution">
    <text evidence="2">The sequence shown here is derived from an EMBL/GenBank/DDBJ whole genome shotgun (WGS) entry which is preliminary data.</text>
</comment>
<keyword evidence="3" id="KW-1185">Reference proteome</keyword>
<dbReference type="Pfam" id="PF00753">
    <property type="entry name" value="Lactamase_B"/>
    <property type="match status" value="1"/>
</dbReference>
<reference evidence="2 3" key="1">
    <citation type="submission" date="2020-08" db="EMBL/GenBank/DDBJ databases">
        <title>Sequencing the genomes of 1000 actinobacteria strains.</title>
        <authorList>
            <person name="Klenk H.-P."/>
        </authorList>
    </citation>
    <scope>NUCLEOTIDE SEQUENCE [LARGE SCALE GENOMIC DNA]</scope>
    <source>
        <strain evidence="2 3">DSM 28238</strain>
    </source>
</reference>
<sequence>MSTTTPLPAQVQVITCNNPSAMTLEGTNTYLVGAEAAAEVTVVDPGPEDHPEHLEAIVEAAGDRRIAEILVTHRHRDHVGAAAALRRRTGAPIRAFDPELCAAAEPLAEGERLSAAGVDVVVVHSPGHTSDSVCFWLPQQQAMITGDTILGRGTTMLDFPDGTLTDYLATLEKLAEYDTATLLPAHGPAGAALRPVAQQYRAHRLERLEQVSGLLDEHGDLTAEEVGRLVYGEDSAIDARILTLIAAAQLDHLRAVR</sequence>
<dbReference type="Proteomes" id="UP000547528">
    <property type="component" value="Unassembled WGS sequence"/>
</dbReference>
<dbReference type="InterPro" id="IPR036866">
    <property type="entry name" value="RibonucZ/Hydroxyglut_hydro"/>
</dbReference>
<name>A0A7W5TV32_9MICC</name>
<dbReference type="GO" id="GO:0016787">
    <property type="term" value="F:hydrolase activity"/>
    <property type="evidence" value="ECO:0007669"/>
    <property type="project" value="UniProtKB-KW"/>
</dbReference>
<dbReference type="InterPro" id="IPR001279">
    <property type="entry name" value="Metallo-B-lactamas"/>
</dbReference>
<dbReference type="SUPFAM" id="SSF56281">
    <property type="entry name" value="Metallo-hydrolase/oxidoreductase"/>
    <property type="match status" value="1"/>
</dbReference>
<dbReference type="PANTHER" id="PTHR23131:SF0">
    <property type="entry name" value="ENDORIBONUCLEASE LACTB2"/>
    <property type="match status" value="1"/>
</dbReference>
<organism evidence="2 3">
    <name type="scientific">Garicola koreensis</name>
    <dbReference type="NCBI Taxonomy" id="1262554"/>
    <lineage>
        <taxon>Bacteria</taxon>
        <taxon>Bacillati</taxon>
        <taxon>Actinomycetota</taxon>
        <taxon>Actinomycetes</taxon>
        <taxon>Micrococcales</taxon>
        <taxon>Micrococcaceae</taxon>
        <taxon>Garicola</taxon>
    </lineage>
</organism>
<gene>
    <name evidence="2" type="ORF">FHX47_001817</name>
</gene>
<evidence type="ECO:0000259" key="1">
    <source>
        <dbReference type="SMART" id="SM00849"/>
    </source>
</evidence>
<dbReference type="AlphaFoldDB" id="A0A7W5TV32"/>
<keyword evidence="2" id="KW-0378">Hydrolase</keyword>
<dbReference type="PANTHER" id="PTHR23131">
    <property type="entry name" value="ENDORIBONUCLEASE LACTB2"/>
    <property type="match status" value="1"/>
</dbReference>
<dbReference type="CDD" id="cd16278">
    <property type="entry name" value="metallo-hydrolase-like_MBL-fold"/>
    <property type="match status" value="1"/>
</dbReference>
<dbReference type="InterPro" id="IPR050662">
    <property type="entry name" value="Sec-metab_biosynth-thioest"/>
</dbReference>